<accession>A0A2S9VA27</accession>
<feature type="domain" description="DUF3955" evidence="2">
    <location>
        <begin position="7"/>
        <end position="64"/>
    </location>
</feature>
<keyword evidence="1" id="KW-1133">Transmembrane helix</keyword>
<dbReference type="RefSeq" id="WP_105934847.1">
    <property type="nucleotide sequence ID" value="NZ_PVNP01000129.1"/>
</dbReference>
<comment type="caution">
    <text evidence="3">The sequence shown here is derived from an EMBL/GenBank/DDBJ whole genome shotgun (WGS) entry which is preliminary data.</text>
</comment>
<keyword evidence="1" id="KW-0472">Membrane</keyword>
<sequence>MKFISNYKMSFLFFISGILCLIAYNIKGSSIDENGFLVESFGFIPIFWLFELMASLTFAFTFIKLKKKSAKVKAREELFLTDNFALRFAMQLLASN</sequence>
<organism evidence="3 4">
    <name type="scientific">Alteromonas alba</name>
    <dbReference type="NCBI Taxonomy" id="2079529"/>
    <lineage>
        <taxon>Bacteria</taxon>
        <taxon>Pseudomonadati</taxon>
        <taxon>Pseudomonadota</taxon>
        <taxon>Gammaproteobacteria</taxon>
        <taxon>Alteromonadales</taxon>
        <taxon>Alteromonadaceae</taxon>
        <taxon>Alteromonas/Salinimonas group</taxon>
        <taxon>Alteromonas</taxon>
    </lineage>
</organism>
<dbReference type="AlphaFoldDB" id="A0A2S9VA27"/>
<evidence type="ECO:0000313" key="3">
    <source>
        <dbReference type="EMBL" id="PRO73274.1"/>
    </source>
</evidence>
<evidence type="ECO:0000256" key="1">
    <source>
        <dbReference type="SAM" id="Phobius"/>
    </source>
</evidence>
<keyword evidence="4" id="KW-1185">Reference proteome</keyword>
<dbReference type="EMBL" id="PVNP01000129">
    <property type="protein sequence ID" value="PRO73274.1"/>
    <property type="molecule type" value="Genomic_DNA"/>
</dbReference>
<keyword evidence="1" id="KW-0812">Transmembrane</keyword>
<gene>
    <name evidence="3" type="ORF">C6Y40_12340</name>
</gene>
<name>A0A2S9VA27_9ALTE</name>
<dbReference type="InterPro" id="IPR025016">
    <property type="entry name" value="DUF3955"/>
</dbReference>
<evidence type="ECO:0000259" key="2">
    <source>
        <dbReference type="Pfam" id="PF13127"/>
    </source>
</evidence>
<proteinExistence type="predicted"/>
<protein>
    <recommendedName>
        <fullName evidence="2">DUF3955 domain-containing protein</fullName>
    </recommendedName>
</protein>
<dbReference type="Pfam" id="PF13127">
    <property type="entry name" value="DUF3955"/>
    <property type="match status" value="1"/>
</dbReference>
<reference evidence="4" key="1">
    <citation type="journal article" date="2020" name="Int. J. Syst. Evol. Microbiol.">
        <title>Alteromonas alba sp. nov., a marine bacterium isolated from the seawater of the West Pacific Ocean.</title>
        <authorList>
            <person name="Sun C."/>
            <person name="Wu Y.-H."/>
            <person name="Xamxidin M."/>
            <person name="Cheng H."/>
            <person name="Xu X.-W."/>
        </authorList>
    </citation>
    <scope>NUCLEOTIDE SEQUENCE [LARGE SCALE GENOMIC DNA]</scope>
    <source>
        <strain evidence="4">190</strain>
    </source>
</reference>
<evidence type="ECO:0000313" key="4">
    <source>
        <dbReference type="Proteomes" id="UP000238949"/>
    </source>
</evidence>
<feature type="transmembrane region" description="Helical" evidence="1">
    <location>
        <begin position="41"/>
        <end position="63"/>
    </location>
</feature>
<dbReference type="OrthoDB" id="9134165at2"/>
<dbReference type="Proteomes" id="UP000238949">
    <property type="component" value="Unassembled WGS sequence"/>
</dbReference>